<feature type="domain" description="Fucosyltransferase C-terminal" evidence="12">
    <location>
        <begin position="214"/>
        <end position="358"/>
    </location>
</feature>
<evidence type="ECO:0000256" key="1">
    <source>
        <dbReference type="ARBA" id="ARBA00004447"/>
    </source>
</evidence>
<dbReference type="EC" id="2.4.1.-" evidence="11"/>
<dbReference type="PANTHER" id="PTHR11929:SF194">
    <property type="entry name" value="ALPHA-(1,3)-FUCOSYLTRANSFERASE 10"/>
    <property type="match status" value="1"/>
</dbReference>
<dbReference type="Gene3D" id="3.40.50.11660">
    <property type="entry name" value="Glycosyl transferase family 10, C-terminal domain"/>
    <property type="match status" value="1"/>
</dbReference>
<dbReference type="Pfam" id="PF17039">
    <property type="entry name" value="Glyco_tran_10_N"/>
    <property type="match status" value="1"/>
</dbReference>
<feature type="non-terminal residue" evidence="14">
    <location>
        <position position="454"/>
    </location>
</feature>
<evidence type="ECO:0000256" key="10">
    <source>
        <dbReference type="ARBA" id="ARBA00023180"/>
    </source>
</evidence>
<evidence type="ECO:0000256" key="7">
    <source>
        <dbReference type="ARBA" id="ARBA00022968"/>
    </source>
</evidence>
<evidence type="ECO:0000259" key="12">
    <source>
        <dbReference type="Pfam" id="PF00852"/>
    </source>
</evidence>
<evidence type="ECO:0000256" key="3">
    <source>
        <dbReference type="ARBA" id="ARBA00008919"/>
    </source>
</evidence>
<dbReference type="InterPro" id="IPR001503">
    <property type="entry name" value="Glyco_trans_10"/>
</dbReference>
<dbReference type="SUPFAM" id="SSF53756">
    <property type="entry name" value="UDP-Glycosyltransferase/glycogen phosphorylase"/>
    <property type="match status" value="1"/>
</dbReference>
<evidence type="ECO:0000256" key="8">
    <source>
        <dbReference type="ARBA" id="ARBA00022989"/>
    </source>
</evidence>
<organism evidence="14 15">
    <name type="scientific">Molorchus minor</name>
    <dbReference type="NCBI Taxonomy" id="1323400"/>
    <lineage>
        <taxon>Eukaryota</taxon>
        <taxon>Metazoa</taxon>
        <taxon>Ecdysozoa</taxon>
        <taxon>Arthropoda</taxon>
        <taxon>Hexapoda</taxon>
        <taxon>Insecta</taxon>
        <taxon>Pterygota</taxon>
        <taxon>Neoptera</taxon>
        <taxon>Endopterygota</taxon>
        <taxon>Coleoptera</taxon>
        <taxon>Polyphaga</taxon>
        <taxon>Cucujiformia</taxon>
        <taxon>Chrysomeloidea</taxon>
        <taxon>Cerambycidae</taxon>
        <taxon>Lamiinae</taxon>
        <taxon>Monochamini</taxon>
        <taxon>Molorchus</taxon>
    </lineage>
</organism>
<evidence type="ECO:0000259" key="13">
    <source>
        <dbReference type="Pfam" id="PF17039"/>
    </source>
</evidence>
<keyword evidence="15" id="KW-1185">Reference proteome</keyword>
<keyword evidence="9" id="KW-0472">Membrane</keyword>
<comment type="caution">
    <text evidence="14">The sequence shown here is derived from an EMBL/GenBank/DDBJ whole genome shotgun (WGS) entry which is preliminary data.</text>
</comment>
<keyword evidence="7" id="KW-0735">Signal-anchor</keyword>
<evidence type="ECO:0000256" key="6">
    <source>
        <dbReference type="ARBA" id="ARBA00022692"/>
    </source>
</evidence>
<comment type="subcellular location">
    <subcellularLocation>
        <location evidence="1 11">Golgi apparatus</location>
        <location evidence="1 11">Golgi stack membrane</location>
        <topology evidence="1 11">Single-pass type II membrane protein</topology>
    </subcellularLocation>
</comment>
<protein>
    <recommendedName>
        <fullName evidence="11">Fucosyltransferase</fullName>
        <ecNumber evidence="11">2.4.1.-</ecNumber>
    </recommendedName>
</protein>
<reference evidence="14" key="1">
    <citation type="journal article" date="2023" name="Insect Mol. Biol.">
        <title>Genome sequencing provides insights into the evolution of gene families encoding plant cell wall-degrading enzymes in longhorned beetles.</title>
        <authorList>
            <person name="Shin N.R."/>
            <person name="Okamura Y."/>
            <person name="Kirsch R."/>
            <person name="Pauchet Y."/>
        </authorList>
    </citation>
    <scope>NUCLEOTIDE SEQUENCE</scope>
    <source>
        <strain evidence="14">MMC_N1</strain>
    </source>
</reference>
<comment type="pathway">
    <text evidence="2">Protein modification; protein glycosylation.</text>
</comment>
<dbReference type="Pfam" id="PF00852">
    <property type="entry name" value="Glyco_transf_10"/>
    <property type="match status" value="1"/>
</dbReference>
<keyword evidence="6 11" id="KW-0812">Transmembrane</keyword>
<evidence type="ECO:0000256" key="4">
    <source>
        <dbReference type="ARBA" id="ARBA00022676"/>
    </source>
</evidence>
<gene>
    <name evidence="14" type="ORF">NQ317_006831</name>
</gene>
<evidence type="ECO:0000313" key="15">
    <source>
        <dbReference type="Proteomes" id="UP001162164"/>
    </source>
</evidence>
<keyword evidence="4 11" id="KW-0328">Glycosyltransferase</keyword>
<dbReference type="InterPro" id="IPR031481">
    <property type="entry name" value="Glyco_tran_10_N"/>
</dbReference>
<evidence type="ECO:0000256" key="9">
    <source>
        <dbReference type="ARBA" id="ARBA00023136"/>
    </source>
</evidence>
<dbReference type="Proteomes" id="UP001162164">
    <property type="component" value="Unassembled WGS sequence"/>
</dbReference>
<keyword evidence="11" id="KW-0333">Golgi apparatus</keyword>
<keyword evidence="10" id="KW-0325">Glycoprotein</keyword>
<feature type="domain" description="Fucosyltransferase N-terminal" evidence="13">
    <location>
        <begin position="85"/>
        <end position="185"/>
    </location>
</feature>
<evidence type="ECO:0000256" key="2">
    <source>
        <dbReference type="ARBA" id="ARBA00004922"/>
    </source>
</evidence>
<evidence type="ECO:0000256" key="5">
    <source>
        <dbReference type="ARBA" id="ARBA00022679"/>
    </source>
</evidence>
<proteinExistence type="inferred from homology"/>
<sequence>MPAVPTAATSRKTELELENRELRKHSVTPLLNLDLEPFAGDVICRCRAAVPRLRRVPLTVECVCVVYSYTSEINFFLAKEENSLPLLVWWTPFMPNGYRTISCSNGLYECIVTKNRSWHQTDVAAYLFYASHIQNNDFPLPRNKNILWAVFHEESPKNYAPFLFDETQRLFNITSTFSRYSDVPVTLQYLPNIGLIKDMKYYVPTTIKNQYLNKLSPVLYIQSDCDTPIGRDYLVRELGKFVSIDSYGKCLRNKTFPKSLLNLDPLDLYNEKLLNFTSRYKFIIAFENAICDDYVTEKLWRPLIVGSIPIYLGSPNIQDWLPNNNSAILVQNFNDLQEVGDMIKKITSNNTLYEGFLEHKLIQISSMIIRFLFLNVLFVKNFIKKNVDADINKKKQSIYNCPKPDKSQKGNTWYQQWDIGKCQALALKILINKNKPYTLKHFDDTWKALLHNKT</sequence>
<evidence type="ECO:0000256" key="11">
    <source>
        <dbReference type="RuleBase" id="RU003832"/>
    </source>
</evidence>
<keyword evidence="5 11" id="KW-0808">Transferase</keyword>
<dbReference type="PANTHER" id="PTHR11929">
    <property type="entry name" value="ALPHA- 1,3 -FUCOSYLTRANSFERASE"/>
    <property type="match status" value="1"/>
</dbReference>
<name>A0ABQ9K4V1_9CUCU</name>
<dbReference type="EMBL" id="JAPWTJ010000032">
    <property type="protein sequence ID" value="KAJ8984545.1"/>
    <property type="molecule type" value="Genomic_DNA"/>
</dbReference>
<evidence type="ECO:0000313" key="14">
    <source>
        <dbReference type="EMBL" id="KAJ8984545.1"/>
    </source>
</evidence>
<dbReference type="InterPro" id="IPR055270">
    <property type="entry name" value="Glyco_tran_10_C"/>
</dbReference>
<accession>A0ABQ9K4V1</accession>
<keyword evidence="8" id="KW-1133">Transmembrane helix</keyword>
<dbReference type="InterPro" id="IPR038577">
    <property type="entry name" value="GT10-like_C_sf"/>
</dbReference>
<comment type="similarity">
    <text evidence="3 11">Belongs to the glycosyltransferase 10 family.</text>
</comment>